<organism evidence="2 3">
    <name type="scientific">Pseudomonas putida</name>
    <name type="common">Arthrobacter siderocapsulatus</name>
    <dbReference type="NCBI Taxonomy" id="303"/>
    <lineage>
        <taxon>Bacteria</taxon>
        <taxon>Pseudomonadati</taxon>
        <taxon>Pseudomonadota</taxon>
        <taxon>Gammaproteobacteria</taxon>
        <taxon>Pseudomonadales</taxon>
        <taxon>Pseudomonadaceae</taxon>
        <taxon>Pseudomonas</taxon>
    </lineage>
</organism>
<accession>A0A1Y3KZ86</accession>
<dbReference type="Proteomes" id="UP000196082">
    <property type="component" value="Unassembled WGS sequence"/>
</dbReference>
<evidence type="ECO:0000256" key="1">
    <source>
        <dbReference type="SAM" id="Phobius"/>
    </source>
</evidence>
<gene>
    <name evidence="2" type="ORF">B8W72_20765</name>
</gene>
<evidence type="ECO:0000313" key="2">
    <source>
        <dbReference type="EMBL" id="OUM28293.1"/>
    </source>
</evidence>
<name>A0A1Y3KZ86_PSEPU</name>
<keyword evidence="1" id="KW-0812">Transmembrane</keyword>
<dbReference type="AlphaFoldDB" id="A0A1Y3KZ86"/>
<keyword evidence="1" id="KW-1133">Transmembrane helix</keyword>
<comment type="caution">
    <text evidence="2">The sequence shown here is derived from an EMBL/GenBank/DDBJ whole genome shotgun (WGS) entry which is preliminary data.</text>
</comment>
<protein>
    <submittedName>
        <fullName evidence="2">Uncharacterized protein</fullName>
    </submittedName>
</protein>
<evidence type="ECO:0000313" key="3">
    <source>
        <dbReference type="Proteomes" id="UP000196082"/>
    </source>
</evidence>
<proteinExistence type="predicted"/>
<keyword evidence="1" id="KW-0472">Membrane</keyword>
<reference evidence="2 3" key="1">
    <citation type="submission" date="2017-05" db="EMBL/GenBank/DDBJ databases">
        <title>Whole genome sequence of Pseudomonas putida isolate 1312 commercialized as a biostimulant.</title>
        <authorList>
            <person name="Crovadore J."/>
            <person name="Blanc P."/>
            <person name="Chablais R."/>
            <person name="Cochard B."/>
            <person name="Grizard D."/>
            <person name="Lefort F."/>
        </authorList>
    </citation>
    <scope>NUCLEOTIDE SEQUENCE [LARGE SCALE GENOMIC DNA]</scope>
    <source>
        <strain evidence="2 3">1312</strain>
    </source>
</reference>
<dbReference type="EMBL" id="NFSB01000084">
    <property type="protein sequence ID" value="OUM28293.1"/>
    <property type="molecule type" value="Genomic_DNA"/>
</dbReference>
<feature type="transmembrane region" description="Helical" evidence="1">
    <location>
        <begin position="44"/>
        <end position="67"/>
    </location>
</feature>
<sequence length="70" mass="7807">MTEWRERGLWRKAWIYGLLGLLVVASDGADLSCLGGGSNRKRVFSPGFIALCVMVVVVELIVLNHWYGAR</sequence>